<comment type="caution">
    <text evidence="2">The sequence shown here is derived from an EMBL/GenBank/DDBJ whole genome shotgun (WGS) entry which is preliminary data.</text>
</comment>
<feature type="transmembrane region" description="Helical" evidence="1">
    <location>
        <begin position="104"/>
        <end position="126"/>
    </location>
</feature>
<dbReference type="Proteomes" id="UP000253562">
    <property type="component" value="Unassembled WGS sequence"/>
</dbReference>
<proteinExistence type="predicted"/>
<feature type="transmembrane region" description="Helical" evidence="1">
    <location>
        <begin position="138"/>
        <end position="157"/>
    </location>
</feature>
<feature type="transmembrane region" description="Helical" evidence="1">
    <location>
        <begin position="177"/>
        <end position="196"/>
    </location>
</feature>
<accession>A0A368KWM6</accession>
<dbReference type="OrthoDB" id="281913at2"/>
<feature type="transmembrane region" description="Helical" evidence="1">
    <location>
        <begin position="79"/>
        <end position="98"/>
    </location>
</feature>
<organism evidence="2 3">
    <name type="scientific">Bremerella cremea</name>
    <dbReference type="NCBI Taxonomy" id="1031537"/>
    <lineage>
        <taxon>Bacteria</taxon>
        <taxon>Pseudomonadati</taxon>
        <taxon>Planctomycetota</taxon>
        <taxon>Planctomycetia</taxon>
        <taxon>Pirellulales</taxon>
        <taxon>Pirellulaceae</taxon>
        <taxon>Bremerella</taxon>
    </lineage>
</organism>
<feature type="transmembrane region" description="Helical" evidence="1">
    <location>
        <begin position="203"/>
        <end position="222"/>
    </location>
</feature>
<dbReference type="AlphaFoldDB" id="A0A368KWM6"/>
<keyword evidence="1" id="KW-1133">Transmembrane helix</keyword>
<reference evidence="2 3" key="1">
    <citation type="submission" date="2018-07" db="EMBL/GenBank/DDBJ databases">
        <title>Comparative genomes isolates from brazilian mangrove.</title>
        <authorList>
            <person name="De Araujo J.E."/>
            <person name="Taketani R.G."/>
            <person name="Silva M.C.P."/>
            <person name="Lourenco M.V."/>
            <person name="Oliveira V.M."/>
            <person name="Andreote F.D."/>
        </authorList>
    </citation>
    <scope>NUCLEOTIDE SEQUENCE [LARGE SCALE GENOMIC DNA]</scope>
    <source>
        <strain evidence="2 3">HEX PRIS-MGV</strain>
    </source>
</reference>
<evidence type="ECO:0000256" key="1">
    <source>
        <dbReference type="SAM" id="Phobius"/>
    </source>
</evidence>
<dbReference type="EMBL" id="QPEX01000011">
    <property type="protein sequence ID" value="RCS52769.1"/>
    <property type="molecule type" value="Genomic_DNA"/>
</dbReference>
<evidence type="ECO:0000313" key="3">
    <source>
        <dbReference type="Proteomes" id="UP000253562"/>
    </source>
</evidence>
<dbReference type="RefSeq" id="WP_114368194.1">
    <property type="nucleotide sequence ID" value="NZ_QPEX01000011.1"/>
</dbReference>
<keyword evidence="1" id="KW-0812">Transmembrane</keyword>
<gene>
    <name evidence="2" type="ORF">DTL42_08005</name>
</gene>
<keyword evidence="1" id="KW-0472">Membrane</keyword>
<name>A0A368KWM6_9BACT</name>
<sequence>MCTEANSEEPQDGMVGLDEFPPSTEPERPMIGAILFVFLGAEAFVLVLTHGWDNVVPLGFRLGQVGLLGFWLACGRARWWLRCIAVVVAIPLLAMHVLRNGGYIIFILALAALLITGLTFGLRLLVSLWCRESNEHQTISLKGIFVAMIAAALFFLVLRILSTQFFGNSVIRLVKTVTQYTILGMTLVVQCAVLWAKPTSFHRWWACGGAFAFLAFLGSYYLQEIFEGYALINEWLSVYGIGVISLWIFTYPLDWALREVGWSLVQPNWLVTVRQQRARAGRPETKALGTIPAEISHSTNEAVDFDDIH</sequence>
<feature type="transmembrane region" description="Helical" evidence="1">
    <location>
        <begin position="228"/>
        <end position="249"/>
    </location>
</feature>
<evidence type="ECO:0000313" key="2">
    <source>
        <dbReference type="EMBL" id="RCS52769.1"/>
    </source>
</evidence>
<protein>
    <submittedName>
        <fullName evidence="2">Uncharacterized protein</fullName>
    </submittedName>
</protein>
<feature type="transmembrane region" description="Helical" evidence="1">
    <location>
        <begin position="30"/>
        <end position="49"/>
    </location>
</feature>